<sequence length="757" mass="82754">STSINKWHVKENHPHQISETYQLVRVRRQAYPPNPAPFQPRVEDYNLPPFYQPHPGRDASSLTPVFPFTSEFNNGLDVNPGTRFTVDGNINVPILGWGIWDYKGGVKVGRPNTRVGFGSLQRPTNVLGITADTLATLAKDGAFNQARESVASIPVSVLPGNFVPLRCKPPFCNPFVHNTAFGVDVEPGDDYLFDGGLDFPIPLGPSGVGVRFPLSGAVNVGTDPLLITYGHGMGPVEPPVECQKYGGDEPLVIPIKGPLAQFPALITAENFPLFPFTDQFSTGIEINPANKVSIAGDLNIPVPGWGNFDVDGNVYFGRINVDTKVGYQIRPTNKLNIKPETLALLGQSPEFRAARKKAKEVVVGRIPYGYEPIKCKPPYCNPFVHHTGVAVEVEQGDDSFFIGGIDFPLPIGPLGSGVRFPLSGAVEAGTSPYAYAHGHAFNPVSPFDLDAINDDDVTQVGNRPIRRSPKKNFDKSAFYKKFYDKLPHEIPLICNGIFSEVFSQKYGSDEPLVVPLTGPYAQFPALITAENFPLFPFTEQFNTGLELNPANKVSLAGDINIPVPGWGNWDMDGNLYAGHINLDVKAGYQTSPRNPLKIKPETLALLAQNPAFREARSEFPSYSNISVKKAKEVVVGRIPYGYEPVKCKPPYCNPFVHHTGVAVEVEQGDDTFFIGGIDFPLPTGDVGGIRFPLSGAVEQGTSPYAYAHGDAFNPVSPFDLQSLDDEDVSQTGSKRRSPVRDLDKQAFYKNFYDKLPH</sequence>
<dbReference type="WBParaSite" id="HPLM_0001489201-mRNA-1">
    <property type="protein sequence ID" value="HPLM_0001489201-mRNA-1"/>
    <property type="gene ID" value="HPLM_0001489201"/>
</dbReference>
<reference evidence="1 2" key="2">
    <citation type="submission" date="2018-11" db="EMBL/GenBank/DDBJ databases">
        <authorList>
            <consortium name="Pathogen Informatics"/>
        </authorList>
    </citation>
    <scope>NUCLEOTIDE SEQUENCE [LARGE SCALE GENOMIC DNA]</scope>
    <source>
        <strain evidence="1 2">MHpl1</strain>
    </source>
</reference>
<dbReference type="PANTHER" id="PTHR36520:SF4">
    <property type="entry name" value="DUF3421 DOMAIN-CONTAINING PROTEIN"/>
    <property type="match status" value="1"/>
</dbReference>
<dbReference type="PANTHER" id="PTHR36520">
    <property type="entry name" value="PROTEIN CBG13000-RELATED"/>
    <property type="match status" value="1"/>
</dbReference>
<reference evidence="3" key="1">
    <citation type="submission" date="2016-04" db="UniProtKB">
        <authorList>
            <consortium name="WormBaseParasite"/>
        </authorList>
    </citation>
    <scope>IDENTIFICATION</scope>
</reference>
<keyword evidence="2" id="KW-1185">Reference proteome</keyword>
<accession>A0A0N4WTH5</accession>
<dbReference type="STRING" id="6290.A0A0N4WTH5"/>
<name>A0A0N4WTH5_HAEPC</name>
<proteinExistence type="predicted"/>
<dbReference type="Proteomes" id="UP000268014">
    <property type="component" value="Unassembled WGS sequence"/>
</dbReference>
<organism evidence="3">
    <name type="scientific">Haemonchus placei</name>
    <name type="common">Barber's pole worm</name>
    <dbReference type="NCBI Taxonomy" id="6290"/>
    <lineage>
        <taxon>Eukaryota</taxon>
        <taxon>Metazoa</taxon>
        <taxon>Ecdysozoa</taxon>
        <taxon>Nematoda</taxon>
        <taxon>Chromadorea</taxon>
        <taxon>Rhabditida</taxon>
        <taxon>Rhabditina</taxon>
        <taxon>Rhabditomorpha</taxon>
        <taxon>Strongyloidea</taxon>
        <taxon>Trichostrongylidae</taxon>
        <taxon>Haemonchus</taxon>
    </lineage>
</organism>
<evidence type="ECO:0000313" key="2">
    <source>
        <dbReference type="Proteomes" id="UP000268014"/>
    </source>
</evidence>
<evidence type="ECO:0000313" key="1">
    <source>
        <dbReference type="EMBL" id="VDO54539.1"/>
    </source>
</evidence>
<gene>
    <name evidence="1" type="ORF">HPLM_LOCUS14884</name>
</gene>
<dbReference type="EMBL" id="UZAF01018743">
    <property type="protein sequence ID" value="VDO54539.1"/>
    <property type="molecule type" value="Genomic_DNA"/>
</dbReference>
<protein>
    <submittedName>
        <fullName evidence="3">DM13 domain-containing protein</fullName>
    </submittedName>
</protein>
<dbReference type="OrthoDB" id="5911973at2759"/>
<evidence type="ECO:0000313" key="3">
    <source>
        <dbReference type="WBParaSite" id="HPLM_0001489201-mRNA-1"/>
    </source>
</evidence>
<dbReference type="AlphaFoldDB" id="A0A0N4WTH5"/>